<evidence type="ECO:0000256" key="2">
    <source>
        <dbReference type="ARBA" id="ARBA00023082"/>
    </source>
</evidence>
<dbReference type="InterPro" id="IPR013325">
    <property type="entry name" value="RNA_pol_sigma_r2"/>
</dbReference>
<evidence type="ECO:0000259" key="5">
    <source>
        <dbReference type="PROSITE" id="PS00716"/>
    </source>
</evidence>
<dbReference type="InterPro" id="IPR007627">
    <property type="entry name" value="RNA_pol_sigma70_r2"/>
</dbReference>
<dbReference type="Pfam" id="PF04542">
    <property type="entry name" value="Sigma70_r2"/>
    <property type="match status" value="1"/>
</dbReference>
<dbReference type="Proteomes" id="UP001431902">
    <property type="component" value="Unassembled WGS sequence"/>
</dbReference>
<reference evidence="6" key="1">
    <citation type="submission" date="2023-05" db="EMBL/GenBank/DDBJ databases">
        <title>Limnohabitans sp. strain HM2-2 Genome sequencing and assembly.</title>
        <authorList>
            <person name="Jung Y."/>
        </authorList>
    </citation>
    <scope>NUCLEOTIDE SEQUENCE</scope>
    <source>
        <strain evidence="6">HM2-2</strain>
    </source>
</reference>
<evidence type="ECO:0000313" key="7">
    <source>
        <dbReference type="Proteomes" id="UP001431902"/>
    </source>
</evidence>
<sequence>MPPKYQQDLGEQLKQYQPLVRKIAGHIGSRLPANVMLDDLIQEGMTGLLDALQRYKPQPNQSFEAYASMRIRGAIYDACRKEDILPRNQRDRLDELEKITQRLEQQLGRLPSEQEIAAAAGMGMNDYFQVIDTLVNVLPIDDVPENLLPSDPFADPLEKVAGHEFLGQLVEVLKNLPEKQRLMMALHYQEDLSYREIAVVMDLTPGRISQMHTQAMISIRALLGVDKLI</sequence>
<dbReference type="Pfam" id="PF08281">
    <property type="entry name" value="Sigma70_r4_2"/>
    <property type="match status" value="1"/>
</dbReference>
<dbReference type="SUPFAM" id="SSF88659">
    <property type="entry name" value="Sigma3 and sigma4 domains of RNA polymerase sigma factors"/>
    <property type="match status" value="2"/>
</dbReference>
<dbReference type="Gene3D" id="1.10.1740.10">
    <property type="match status" value="1"/>
</dbReference>
<dbReference type="PRINTS" id="PR00046">
    <property type="entry name" value="SIGMA70FCT"/>
</dbReference>
<comment type="caution">
    <text evidence="6">The sequence shown here is derived from an EMBL/GenBank/DDBJ whole genome shotgun (WGS) entry which is preliminary data.</text>
</comment>
<dbReference type="InterPro" id="IPR013324">
    <property type="entry name" value="RNA_pol_sigma_r3/r4-like"/>
</dbReference>
<gene>
    <name evidence="6" type="ORF">QLQ16_12550</name>
</gene>
<dbReference type="InterPro" id="IPR013249">
    <property type="entry name" value="RNA_pol_sigma70_r4_t2"/>
</dbReference>
<dbReference type="CDD" id="cd06171">
    <property type="entry name" value="Sigma70_r4"/>
    <property type="match status" value="1"/>
</dbReference>
<dbReference type="EMBL" id="JASGBH010000009">
    <property type="protein sequence ID" value="MDI9234660.1"/>
    <property type="molecule type" value="Genomic_DNA"/>
</dbReference>
<keyword evidence="1" id="KW-0805">Transcription regulation</keyword>
<evidence type="ECO:0000256" key="1">
    <source>
        <dbReference type="ARBA" id="ARBA00023015"/>
    </source>
</evidence>
<dbReference type="PANTHER" id="PTHR30385:SF7">
    <property type="entry name" value="RNA POLYMERASE SIGMA FACTOR FLIA"/>
    <property type="match status" value="1"/>
</dbReference>
<dbReference type="PANTHER" id="PTHR30385">
    <property type="entry name" value="SIGMA FACTOR F FLAGELLAR"/>
    <property type="match status" value="1"/>
</dbReference>
<keyword evidence="4" id="KW-0804">Transcription</keyword>
<evidence type="ECO:0000256" key="4">
    <source>
        <dbReference type="ARBA" id="ARBA00023163"/>
    </source>
</evidence>
<protein>
    <submittedName>
        <fullName evidence="6">FliA/WhiG family RNA polymerase sigma factor</fullName>
    </submittedName>
</protein>
<dbReference type="NCBIfam" id="TIGR02479">
    <property type="entry name" value="FliA_WhiG"/>
    <property type="match status" value="1"/>
</dbReference>
<accession>A0ABT6X995</accession>
<dbReference type="SUPFAM" id="SSF88946">
    <property type="entry name" value="Sigma2 domain of RNA polymerase sigma factors"/>
    <property type="match status" value="1"/>
</dbReference>
<name>A0ABT6X995_9BURK</name>
<feature type="domain" description="RNA polymerase sigma-70" evidence="5">
    <location>
        <begin position="193"/>
        <end position="219"/>
    </location>
</feature>
<keyword evidence="2" id="KW-0731">Sigma factor</keyword>
<evidence type="ECO:0000256" key="3">
    <source>
        <dbReference type="ARBA" id="ARBA00023125"/>
    </source>
</evidence>
<evidence type="ECO:0000313" key="6">
    <source>
        <dbReference type="EMBL" id="MDI9234660.1"/>
    </source>
</evidence>
<dbReference type="Gene3D" id="1.20.140.160">
    <property type="match status" value="1"/>
</dbReference>
<dbReference type="PROSITE" id="PS00716">
    <property type="entry name" value="SIGMA70_2"/>
    <property type="match status" value="1"/>
</dbReference>
<keyword evidence="3" id="KW-0238">DNA-binding</keyword>
<dbReference type="InterPro" id="IPR000943">
    <property type="entry name" value="RNA_pol_sigma70"/>
</dbReference>
<dbReference type="InterPro" id="IPR014284">
    <property type="entry name" value="RNA_pol_sigma-70_dom"/>
</dbReference>
<dbReference type="InterPro" id="IPR012845">
    <property type="entry name" value="RNA_pol_sigma_FliA_WhiG"/>
</dbReference>
<organism evidence="6 7">
    <name type="scientific">Limnohabitans lacus</name>
    <dbReference type="NCBI Taxonomy" id="3045173"/>
    <lineage>
        <taxon>Bacteria</taxon>
        <taxon>Pseudomonadati</taxon>
        <taxon>Pseudomonadota</taxon>
        <taxon>Betaproteobacteria</taxon>
        <taxon>Burkholderiales</taxon>
        <taxon>Comamonadaceae</taxon>
        <taxon>Limnohabitans</taxon>
    </lineage>
</organism>
<proteinExistence type="predicted"/>
<dbReference type="NCBIfam" id="TIGR02937">
    <property type="entry name" value="sigma70-ECF"/>
    <property type="match status" value="1"/>
</dbReference>
<dbReference type="RefSeq" id="WP_283225002.1">
    <property type="nucleotide sequence ID" value="NZ_JASGBH010000009.1"/>
</dbReference>
<keyword evidence="7" id="KW-1185">Reference proteome</keyword>